<dbReference type="PROSITE" id="PS50297">
    <property type="entry name" value="ANK_REP_REGION"/>
    <property type="match status" value="1"/>
</dbReference>
<dbReference type="InterPro" id="IPR039323">
    <property type="entry name" value="ANKRD_45/46/60"/>
</dbReference>
<reference evidence="4" key="1">
    <citation type="journal article" date="2019" name="Int. J. Syst. Evol. Microbiol.">
        <title>The Global Catalogue of Microorganisms (GCM) 10K type strain sequencing project: providing services to taxonomists for standard genome sequencing and annotation.</title>
        <authorList>
            <consortium name="The Broad Institute Genomics Platform"/>
            <consortium name="The Broad Institute Genome Sequencing Center for Infectious Disease"/>
            <person name="Wu L."/>
            <person name="Ma J."/>
        </authorList>
    </citation>
    <scope>NUCLEOTIDE SEQUENCE [LARGE SCALE GENOMIC DNA]</scope>
    <source>
        <strain evidence="4">CECT 9128</strain>
    </source>
</reference>
<dbReference type="EMBL" id="JBHSAS010000006">
    <property type="protein sequence ID" value="MFC4026481.1"/>
    <property type="molecule type" value="Genomic_DNA"/>
</dbReference>
<evidence type="ECO:0000256" key="2">
    <source>
        <dbReference type="SAM" id="SignalP"/>
    </source>
</evidence>
<dbReference type="PANTHER" id="PTHR22677">
    <property type="entry name" value="ANKYRIN REPEAT DOMAIN-CONTAINING PROTEIN 60"/>
    <property type="match status" value="1"/>
</dbReference>
<feature type="repeat" description="ANK" evidence="1">
    <location>
        <begin position="74"/>
        <end position="106"/>
    </location>
</feature>
<accession>A0ABV8H5H4</accession>
<proteinExistence type="predicted"/>
<dbReference type="SUPFAM" id="SSF48403">
    <property type="entry name" value="Ankyrin repeat"/>
    <property type="match status" value="1"/>
</dbReference>
<keyword evidence="4" id="KW-1185">Reference proteome</keyword>
<dbReference type="PANTHER" id="PTHR22677:SF4">
    <property type="entry name" value="USHER SYNDROME TYPE-1G PROTEIN-LIKE PROTEIN"/>
    <property type="match status" value="1"/>
</dbReference>
<keyword evidence="1" id="KW-0040">ANK repeat</keyword>
<dbReference type="SMART" id="SM00248">
    <property type="entry name" value="ANK"/>
    <property type="match status" value="2"/>
</dbReference>
<dbReference type="PROSITE" id="PS50088">
    <property type="entry name" value="ANK_REPEAT"/>
    <property type="match status" value="1"/>
</dbReference>
<feature type="signal peptide" evidence="2">
    <location>
        <begin position="1"/>
        <end position="21"/>
    </location>
</feature>
<dbReference type="Proteomes" id="UP001595793">
    <property type="component" value="Unassembled WGS sequence"/>
</dbReference>
<name>A0ABV8H5H4_9FLAO</name>
<dbReference type="InterPro" id="IPR002110">
    <property type="entry name" value="Ankyrin_rpt"/>
</dbReference>
<feature type="chain" id="PRO_5045416686" evidence="2">
    <location>
        <begin position="22"/>
        <end position="133"/>
    </location>
</feature>
<keyword evidence="2" id="KW-0732">Signal</keyword>
<dbReference type="RefSeq" id="WP_290236163.1">
    <property type="nucleotide sequence ID" value="NZ_JAUFPZ010000002.1"/>
</dbReference>
<comment type="caution">
    <text evidence="3">The sequence shown here is derived from an EMBL/GenBank/DDBJ whole genome shotgun (WGS) entry which is preliminary data.</text>
</comment>
<protein>
    <submittedName>
        <fullName evidence="3">Ankyrin repeat domain-containing protein</fullName>
    </submittedName>
</protein>
<evidence type="ECO:0000313" key="3">
    <source>
        <dbReference type="EMBL" id="MFC4026481.1"/>
    </source>
</evidence>
<gene>
    <name evidence="3" type="ORF">ACFOS1_03630</name>
</gene>
<dbReference type="InterPro" id="IPR036770">
    <property type="entry name" value="Ankyrin_rpt-contain_sf"/>
</dbReference>
<sequence length="133" mass="14488">MRKSTFTLALALVLNFGFANAAAIDIDPKDPAKFSIESLAATNLNSFCKAIVSGNYDMVEQLIELGEDINQKSLGRTPAMYAARYNKAEILSLLIEKGADISLKSDKENKTAAELAELSNAKDSMKVLKELEK</sequence>
<dbReference type="Pfam" id="PF12796">
    <property type="entry name" value="Ank_2"/>
    <property type="match status" value="1"/>
</dbReference>
<organism evidence="3 4">
    <name type="scientific">Zunongwangia endophytica</name>
    <dbReference type="NCBI Taxonomy" id="1808945"/>
    <lineage>
        <taxon>Bacteria</taxon>
        <taxon>Pseudomonadati</taxon>
        <taxon>Bacteroidota</taxon>
        <taxon>Flavobacteriia</taxon>
        <taxon>Flavobacteriales</taxon>
        <taxon>Flavobacteriaceae</taxon>
        <taxon>Zunongwangia</taxon>
    </lineage>
</organism>
<evidence type="ECO:0000313" key="4">
    <source>
        <dbReference type="Proteomes" id="UP001595793"/>
    </source>
</evidence>
<dbReference type="Gene3D" id="1.25.40.20">
    <property type="entry name" value="Ankyrin repeat-containing domain"/>
    <property type="match status" value="1"/>
</dbReference>
<evidence type="ECO:0000256" key="1">
    <source>
        <dbReference type="PROSITE-ProRule" id="PRU00023"/>
    </source>
</evidence>